<comment type="caution">
    <text evidence="1">The sequence shown here is derived from an EMBL/GenBank/DDBJ whole genome shotgun (WGS) entry which is preliminary data.</text>
</comment>
<name>A0A840B7I8_9SPHN</name>
<evidence type="ECO:0000313" key="2">
    <source>
        <dbReference type="Proteomes" id="UP000581447"/>
    </source>
</evidence>
<reference evidence="1 2" key="1">
    <citation type="submission" date="2020-08" db="EMBL/GenBank/DDBJ databases">
        <title>Genomic Encyclopedia of Type Strains, Phase IV (KMG-IV): sequencing the most valuable type-strain genomes for metagenomic binning, comparative biology and taxonomic classification.</title>
        <authorList>
            <person name="Goeker M."/>
        </authorList>
    </citation>
    <scope>NUCLEOTIDE SEQUENCE [LARGE SCALE GENOMIC DNA]</scope>
    <source>
        <strain evidence="1 2">DSM 29050</strain>
    </source>
</reference>
<dbReference type="EMBL" id="JACIEA010000005">
    <property type="protein sequence ID" value="MBB3944075.1"/>
    <property type="molecule type" value="Genomic_DNA"/>
</dbReference>
<gene>
    <name evidence="1" type="ORF">GGR91_002344</name>
</gene>
<feature type="non-terminal residue" evidence="1">
    <location>
        <position position="1"/>
    </location>
</feature>
<evidence type="ECO:0000313" key="1">
    <source>
        <dbReference type="EMBL" id="MBB3944075.1"/>
    </source>
</evidence>
<sequence>TLNNLANDNFGDEISFEAIYGANAIGYVI</sequence>
<protein>
    <submittedName>
        <fullName evidence="1">Uncharacterized protein</fullName>
    </submittedName>
</protein>
<dbReference type="Proteomes" id="UP000581447">
    <property type="component" value="Unassembled WGS sequence"/>
</dbReference>
<accession>A0A840B7I8</accession>
<organism evidence="1 2">
    <name type="scientific">Sphingorhabdus rigui</name>
    <dbReference type="NCBI Taxonomy" id="1282858"/>
    <lineage>
        <taxon>Bacteria</taxon>
        <taxon>Pseudomonadati</taxon>
        <taxon>Pseudomonadota</taxon>
        <taxon>Alphaproteobacteria</taxon>
        <taxon>Sphingomonadales</taxon>
        <taxon>Sphingomonadaceae</taxon>
        <taxon>Sphingorhabdus</taxon>
    </lineage>
</organism>
<keyword evidence="2" id="KW-1185">Reference proteome</keyword>
<proteinExistence type="predicted"/>
<dbReference type="AlphaFoldDB" id="A0A840B7I8"/>